<proteinExistence type="predicted"/>
<name>A0A124FG79_9THEM</name>
<protein>
    <submittedName>
        <fullName evidence="2">Uncharacterized protein</fullName>
    </submittedName>
</protein>
<dbReference type="OMA" id="VEVLWIR"/>
<dbReference type="EMBL" id="LGFG01000004">
    <property type="protein sequence ID" value="KUK23784.1"/>
    <property type="molecule type" value="Genomic_DNA"/>
</dbReference>
<dbReference type="AlphaFoldDB" id="A0A124FG79"/>
<feature type="transmembrane region" description="Helical" evidence="1">
    <location>
        <begin position="274"/>
        <end position="294"/>
    </location>
</feature>
<feature type="transmembrane region" description="Helical" evidence="1">
    <location>
        <begin position="12"/>
        <end position="28"/>
    </location>
</feature>
<keyword evidence="1" id="KW-0472">Membrane</keyword>
<evidence type="ECO:0000256" key="1">
    <source>
        <dbReference type="SAM" id="Phobius"/>
    </source>
</evidence>
<accession>A0A124FG79</accession>
<feature type="transmembrane region" description="Helical" evidence="1">
    <location>
        <begin position="194"/>
        <end position="218"/>
    </location>
</feature>
<dbReference type="RefSeq" id="WP_011944204.1">
    <property type="nucleotide sequence ID" value="NZ_DAITJQ010000001.1"/>
</dbReference>
<gene>
    <name evidence="2" type="ORF">XD57_0130</name>
</gene>
<comment type="caution">
    <text evidence="2">The sequence shown here is derived from an EMBL/GenBank/DDBJ whole genome shotgun (WGS) entry which is preliminary data.</text>
</comment>
<keyword evidence="1" id="KW-1133">Transmembrane helix</keyword>
<feature type="transmembrane region" description="Helical" evidence="1">
    <location>
        <begin position="303"/>
        <end position="319"/>
    </location>
</feature>
<organism evidence="2 3">
    <name type="scientific">Thermotoga petrophila</name>
    <dbReference type="NCBI Taxonomy" id="93929"/>
    <lineage>
        <taxon>Bacteria</taxon>
        <taxon>Thermotogati</taxon>
        <taxon>Thermotogota</taxon>
        <taxon>Thermotogae</taxon>
        <taxon>Thermotogales</taxon>
        <taxon>Thermotogaceae</taxon>
        <taxon>Thermotoga</taxon>
    </lineage>
</organism>
<feature type="transmembrane region" description="Helical" evidence="1">
    <location>
        <begin position="395"/>
        <end position="416"/>
    </location>
</feature>
<dbReference type="Pfam" id="PF18949">
    <property type="entry name" value="DUF5693"/>
    <property type="match status" value="1"/>
</dbReference>
<keyword evidence="1" id="KW-0812">Transmembrane</keyword>
<feature type="transmembrane region" description="Helical" evidence="1">
    <location>
        <begin position="224"/>
        <end position="241"/>
    </location>
</feature>
<reference evidence="2 3" key="1">
    <citation type="journal article" date="2015" name="MBio">
        <title>Genome-Resolved Metagenomic Analysis Reveals Roles for Candidate Phyla and Other Microbial Community Members in Biogeochemical Transformations in Oil Reservoirs.</title>
        <authorList>
            <person name="Hu P."/>
            <person name="Tom L."/>
            <person name="Singh A."/>
            <person name="Thomas B.C."/>
            <person name="Baker B.J."/>
            <person name="Piceno Y.M."/>
            <person name="Andersen G.L."/>
            <person name="Banfield J.F."/>
        </authorList>
    </citation>
    <scope>NUCLEOTIDE SEQUENCE [LARGE SCALE GENOMIC DNA]</scope>
    <source>
        <strain evidence="2">46_26</strain>
    </source>
</reference>
<dbReference type="Proteomes" id="UP000058636">
    <property type="component" value="Unassembled WGS sequence"/>
</dbReference>
<evidence type="ECO:0000313" key="2">
    <source>
        <dbReference type="EMBL" id="KUK23784.1"/>
    </source>
</evidence>
<sequence>MKKFTNLRNSLFLIFLVSSVVLIVFFLPERVAYDRKGMEFSFLFDDMIDGKRVVLFDLSSRKDLPPEAEIVILKGEPLFWEPQELAEKLKGKWLGIVEFDPSYDFARKVVLLKKDGLFFRVHTVKPEEIEKLNLDEEALFHRYKRAVLERSVEVLWIRDIDEKEFLVQRLSSYFKGKVVPFPAPPESEPPFPKWIFLIPPILMIISLNPLLLSIVLVLPFSREWFVSLLFVSGTLAAYFVPKKKWLKVLSFLFLSISLSLSLSDLYHLNGILDFRGVKLSLVLLPGLLFLSGLWKNRRNWKKYLPLLFLAIPVGFYYLMRSGNSGWVLEVERKFRDWLESVLMVRPRFKEIVCYPFFWLEGFREYDFLRESFGSVALVSMFNTFCHVKTPLVVSIYRSALGLAIGYAVFLFLKIFLNRFLTSK</sequence>
<dbReference type="PATRIC" id="fig|93930.3.peg.653"/>
<dbReference type="InterPro" id="IPR043748">
    <property type="entry name" value="DUF5693"/>
</dbReference>
<evidence type="ECO:0000313" key="3">
    <source>
        <dbReference type="Proteomes" id="UP000058636"/>
    </source>
</evidence>